<keyword evidence="4" id="KW-1185">Reference proteome</keyword>
<evidence type="ECO:0000256" key="1">
    <source>
        <dbReference type="SAM" id="MobiDB-lite"/>
    </source>
</evidence>
<keyword evidence="2" id="KW-0472">Membrane</keyword>
<evidence type="ECO:0000313" key="3">
    <source>
        <dbReference type="EMBL" id="RKO92311.1"/>
    </source>
</evidence>
<evidence type="ECO:0000313" key="4">
    <source>
        <dbReference type="Proteomes" id="UP000269721"/>
    </source>
</evidence>
<protein>
    <submittedName>
        <fullName evidence="3">Uncharacterized protein</fullName>
    </submittedName>
</protein>
<evidence type="ECO:0000256" key="2">
    <source>
        <dbReference type="SAM" id="Phobius"/>
    </source>
</evidence>
<sequence length="245" mass="26907">MVLHMGVANFPAILLPTLMPLMGYLGPGGRGAYGAGFAASWHILTCLHVLLGCHVKCISPWLGVREMGWWVALCISSSGLLLAVSTMSSHFLTDRWGGGTFCCLSVGVYKSGTVADGAIVLVAPGESFLHHFWSHLNTPSFKLHPPLICMSVDRPPKTCHCHSQMRIKGTPQEAKHHHVPNNTSPRRQPCPVHKGKGSFLLEVEDDLLHTADACWTGGCHEMHCNPQSVRDVRTYCVVRDRRRIT</sequence>
<feature type="transmembrane region" description="Helical" evidence="2">
    <location>
        <begin position="32"/>
        <end position="55"/>
    </location>
</feature>
<dbReference type="EMBL" id="KZ994691">
    <property type="protein sequence ID" value="RKO92311.1"/>
    <property type="molecule type" value="Genomic_DNA"/>
</dbReference>
<proteinExistence type="predicted"/>
<reference evidence="4" key="1">
    <citation type="journal article" date="2018" name="Nat. Microbiol.">
        <title>Leveraging single-cell genomics to expand the fungal tree of life.</title>
        <authorList>
            <person name="Ahrendt S.R."/>
            <person name="Quandt C.A."/>
            <person name="Ciobanu D."/>
            <person name="Clum A."/>
            <person name="Salamov A."/>
            <person name="Andreopoulos B."/>
            <person name="Cheng J.F."/>
            <person name="Woyke T."/>
            <person name="Pelin A."/>
            <person name="Henrissat B."/>
            <person name="Reynolds N.K."/>
            <person name="Benny G.L."/>
            <person name="Smith M.E."/>
            <person name="James T.Y."/>
            <person name="Grigoriev I.V."/>
        </authorList>
    </citation>
    <scope>NUCLEOTIDE SEQUENCE [LARGE SCALE GENOMIC DNA]</scope>
</reference>
<feature type="transmembrane region" description="Helical" evidence="2">
    <location>
        <begin position="67"/>
        <end position="85"/>
    </location>
</feature>
<gene>
    <name evidence="3" type="ORF">BDK51DRAFT_28508</name>
</gene>
<organism evidence="3 4">
    <name type="scientific">Blyttiomyces helicus</name>
    <dbReference type="NCBI Taxonomy" id="388810"/>
    <lineage>
        <taxon>Eukaryota</taxon>
        <taxon>Fungi</taxon>
        <taxon>Fungi incertae sedis</taxon>
        <taxon>Chytridiomycota</taxon>
        <taxon>Chytridiomycota incertae sedis</taxon>
        <taxon>Chytridiomycetes</taxon>
        <taxon>Chytridiomycetes incertae sedis</taxon>
        <taxon>Blyttiomyces</taxon>
    </lineage>
</organism>
<accession>A0A4P9WHK0</accession>
<keyword evidence="2" id="KW-1133">Transmembrane helix</keyword>
<name>A0A4P9WHK0_9FUNG</name>
<feature type="region of interest" description="Disordered" evidence="1">
    <location>
        <begin position="170"/>
        <end position="191"/>
    </location>
</feature>
<keyword evidence="2" id="KW-0812">Transmembrane</keyword>
<dbReference type="AlphaFoldDB" id="A0A4P9WHK0"/>
<dbReference type="Proteomes" id="UP000269721">
    <property type="component" value="Unassembled WGS sequence"/>
</dbReference>
<feature type="transmembrane region" description="Helical" evidence="2">
    <location>
        <begin position="7"/>
        <end position="26"/>
    </location>
</feature>